<dbReference type="Gene3D" id="4.10.60.10">
    <property type="entry name" value="Zinc finger, CCHC-type"/>
    <property type="match status" value="1"/>
</dbReference>
<dbReference type="SUPFAM" id="SSF57756">
    <property type="entry name" value="Retrovirus zinc finger-like domains"/>
    <property type="match status" value="1"/>
</dbReference>
<dbReference type="InterPro" id="IPR021109">
    <property type="entry name" value="Peptidase_aspartic_dom_sf"/>
</dbReference>
<dbReference type="Proteomes" id="UP001162164">
    <property type="component" value="Unassembled WGS sequence"/>
</dbReference>
<keyword evidence="1" id="KW-0479">Metal-binding</keyword>
<name>A0ABQ9JRS9_9CUCU</name>
<dbReference type="InterPro" id="IPR001878">
    <property type="entry name" value="Znf_CCHC"/>
</dbReference>
<dbReference type="SMART" id="SM00343">
    <property type="entry name" value="ZnF_C2HC"/>
    <property type="match status" value="2"/>
</dbReference>
<sequence length="651" mass="73630">MQMSNDQFQQLLKTITDTRAEPSSTPITSGSFSKCRARSNGQRCHMTVDAFITTINIYKDIEKINDEDAIKGLPLLLTDTASTWWQGVKSEATTWNEATALIRAAFSPSKPPHQVYIDIFSQRQEHNMPIDDFVLPERIFGLLHIDIRKEISRDNVQTFSDLLQKGREVELLQKESGATEVVKGKLPKNEQNKTSNISDKTKSSRCSFCHYRGHTVDECRKRIIAKEKEKPQISKANESVAKPADSSLQNTIVCYGCGKAGYFRSNCPNIDTAAKTSVAGRSLYECFKQVPSVTFQQRKATVTLANGSKILTTTVDIEIGHRVFEIDFVILPTAEDNRTLLGIDFLEKAAMVLFFADKPVQRYEFIPLSQGRTPDLVYAASTLTDDNNVTHNSQEEVTRPNSPSMPLVDTNETPTLSMEVTQPSSLFLDIFTSPLPGEQRYTLYEIDIPPECPTPLHALEENNGNYSPNAIDQIFQDALPILPCTNSPRKRDPRKRRRLDLFSIDVVLKSDEAPELTDQQRNAFNHVLLQYQDRFDETGQPTAYSEHRIDTEDVTNVESNQKWIIRGYFLHKGVLYRYTDDQEDDDARLVVPSGEVKNILYAYHDSPTAGHYGIEKTTHRISSRIKSWHCCSGFKSNSNKAILSFKANHIL</sequence>
<dbReference type="CDD" id="cd00303">
    <property type="entry name" value="retropepsin_like"/>
    <property type="match status" value="1"/>
</dbReference>
<keyword evidence="1" id="KW-0862">Zinc</keyword>
<feature type="domain" description="CCHC-type" evidence="3">
    <location>
        <begin position="254"/>
        <end position="269"/>
    </location>
</feature>
<dbReference type="Gene3D" id="1.10.340.70">
    <property type="match status" value="1"/>
</dbReference>
<dbReference type="Gene3D" id="2.40.70.10">
    <property type="entry name" value="Acid Proteases"/>
    <property type="match status" value="1"/>
</dbReference>
<protein>
    <recommendedName>
        <fullName evidence="3">CCHC-type domain-containing protein</fullName>
    </recommendedName>
</protein>
<keyword evidence="5" id="KW-1185">Reference proteome</keyword>
<evidence type="ECO:0000313" key="4">
    <source>
        <dbReference type="EMBL" id="KAJ8980956.1"/>
    </source>
</evidence>
<evidence type="ECO:0000256" key="2">
    <source>
        <dbReference type="SAM" id="MobiDB-lite"/>
    </source>
</evidence>
<accession>A0ABQ9JRS9</accession>
<dbReference type="InterPro" id="IPR036875">
    <property type="entry name" value="Znf_CCHC_sf"/>
</dbReference>
<keyword evidence="1" id="KW-0863">Zinc-finger</keyword>
<dbReference type="Pfam" id="PF17921">
    <property type="entry name" value="Integrase_H2C2"/>
    <property type="match status" value="1"/>
</dbReference>
<evidence type="ECO:0000256" key="1">
    <source>
        <dbReference type="PROSITE-ProRule" id="PRU00047"/>
    </source>
</evidence>
<evidence type="ECO:0000313" key="5">
    <source>
        <dbReference type="Proteomes" id="UP001162164"/>
    </source>
</evidence>
<proteinExistence type="predicted"/>
<comment type="caution">
    <text evidence="4">The sequence shown here is derived from an EMBL/GenBank/DDBJ whole genome shotgun (WGS) entry which is preliminary data.</text>
</comment>
<gene>
    <name evidence="4" type="ORF">NQ317_001220</name>
</gene>
<feature type="region of interest" description="Disordered" evidence="2">
    <location>
        <begin position="387"/>
        <end position="407"/>
    </location>
</feature>
<dbReference type="InterPro" id="IPR041588">
    <property type="entry name" value="Integrase_H2C2"/>
</dbReference>
<dbReference type="EMBL" id="JAPWTJ010000218">
    <property type="protein sequence ID" value="KAJ8980956.1"/>
    <property type="molecule type" value="Genomic_DNA"/>
</dbReference>
<organism evidence="4 5">
    <name type="scientific">Molorchus minor</name>
    <dbReference type="NCBI Taxonomy" id="1323400"/>
    <lineage>
        <taxon>Eukaryota</taxon>
        <taxon>Metazoa</taxon>
        <taxon>Ecdysozoa</taxon>
        <taxon>Arthropoda</taxon>
        <taxon>Hexapoda</taxon>
        <taxon>Insecta</taxon>
        <taxon>Pterygota</taxon>
        <taxon>Neoptera</taxon>
        <taxon>Endopterygota</taxon>
        <taxon>Coleoptera</taxon>
        <taxon>Polyphaga</taxon>
        <taxon>Cucujiformia</taxon>
        <taxon>Chrysomeloidea</taxon>
        <taxon>Cerambycidae</taxon>
        <taxon>Lamiinae</taxon>
        <taxon>Monochamini</taxon>
        <taxon>Molorchus</taxon>
    </lineage>
</organism>
<evidence type="ECO:0000259" key="3">
    <source>
        <dbReference type="PROSITE" id="PS50158"/>
    </source>
</evidence>
<reference evidence="4" key="1">
    <citation type="journal article" date="2023" name="Insect Mol. Biol.">
        <title>Genome sequencing provides insights into the evolution of gene families encoding plant cell wall-degrading enzymes in longhorned beetles.</title>
        <authorList>
            <person name="Shin N.R."/>
            <person name="Okamura Y."/>
            <person name="Kirsch R."/>
            <person name="Pauchet Y."/>
        </authorList>
    </citation>
    <scope>NUCLEOTIDE SEQUENCE</scope>
    <source>
        <strain evidence="4">MMC_N1</strain>
    </source>
</reference>
<dbReference type="PROSITE" id="PS50158">
    <property type="entry name" value="ZF_CCHC"/>
    <property type="match status" value="1"/>
</dbReference>